<proteinExistence type="predicted"/>
<dbReference type="RefSeq" id="XP_001881963.1">
    <property type="nucleotide sequence ID" value="XM_001881928.1"/>
</dbReference>
<sequence length="53" mass="5782">MRLIMRELKDVGEGSASSRCSLCLGVVRCGAEPSFSQRRGRFASTPPAPRLED</sequence>
<dbReference type="GeneID" id="6077625"/>
<protein>
    <submittedName>
        <fullName evidence="1">Predicted protein</fullName>
    </submittedName>
</protein>
<organism evidence="2">
    <name type="scientific">Laccaria bicolor (strain S238N-H82 / ATCC MYA-4686)</name>
    <name type="common">Bicoloured deceiver</name>
    <name type="synonym">Laccaria laccata var. bicolor</name>
    <dbReference type="NCBI Taxonomy" id="486041"/>
    <lineage>
        <taxon>Eukaryota</taxon>
        <taxon>Fungi</taxon>
        <taxon>Dikarya</taxon>
        <taxon>Basidiomycota</taxon>
        <taxon>Agaricomycotina</taxon>
        <taxon>Agaricomycetes</taxon>
        <taxon>Agaricomycetidae</taxon>
        <taxon>Agaricales</taxon>
        <taxon>Agaricineae</taxon>
        <taxon>Hydnangiaceae</taxon>
        <taxon>Laccaria</taxon>
    </lineage>
</organism>
<keyword evidence="2" id="KW-1185">Reference proteome</keyword>
<dbReference type="Proteomes" id="UP000001194">
    <property type="component" value="Unassembled WGS sequence"/>
</dbReference>
<dbReference type="HOGENOM" id="CLU_3069081_0_0_1"/>
<accession>B0DD97</accession>
<dbReference type="AlphaFoldDB" id="B0DD97"/>
<evidence type="ECO:0000313" key="1">
    <source>
        <dbReference type="EMBL" id="EDR07571.1"/>
    </source>
</evidence>
<dbReference type="EMBL" id="DS547104">
    <property type="protein sequence ID" value="EDR07571.1"/>
    <property type="molecule type" value="Genomic_DNA"/>
</dbReference>
<evidence type="ECO:0000313" key="2">
    <source>
        <dbReference type="Proteomes" id="UP000001194"/>
    </source>
</evidence>
<reference evidence="1 2" key="1">
    <citation type="journal article" date="2008" name="Nature">
        <title>The genome of Laccaria bicolor provides insights into mycorrhizal symbiosis.</title>
        <authorList>
            <person name="Martin F."/>
            <person name="Aerts A."/>
            <person name="Ahren D."/>
            <person name="Brun A."/>
            <person name="Danchin E.G.J."/>
            <person name="Duchaussoy F."/>
            <person name="Gibon J."/>
            <person name="Kohler A."/>
            <person name="Lindquist E."/>
            <person name="Pereda V."/>
            <person name="Salamov A."/>
            <person name="Shapiro H.J."/>
            <person name="Wuyts J."/>
            <person name="Blaudez D."/>
            <person name="Buee M."/>
            <person name="Brokstein P."/>
            <person name="Canbaeck B."/>
            <person name="Cohen D."/>
            <person name="Courty P.E."/>
            <person name="Coutinho P.M."/>
            <person name="Delaruelle C."/>
            <person name="Detter J.C."/>
            <person name="Deveau A."/>
            <person name="DiFazio S."/>
            <person name="Duplessis S."/>
            <person name="Fraissinet-Tachet L."/>
            <person name="Lucic E."/>
            <person name="Frey-Klett P."/>
            <person name="Fourrey C."/>
            <person name="Feussner I."/>
            <person name="Gay G."/>
            <person name="Grimwood J."/>
            <person name="Hoegger P.J."/>
            <person name="Jain P."/>
            <person name="Kilaru S."/>
            <person name="Labbe J."/>
            <person name="Lin Y.C."/>
            <person name="Legue V."/>
            <person name="Le Tacon F."/>
            <person name="Marmeisse R."/>
            <person name="Melayah D."/>
            <person name="Montanini B."/>
            <person name="Muratet M."/>
            <person name="Nehls U."/>
            <person name="Niculita-Hirzel H."/>
            <person name="Oudot-Le Secq M.P."/>
            <person name="Peter M."/>
            <person name="Quesneville H."/>
            <person name="Rajashekar B."/>
            <person name="Reich M."/>
            <person name="Rouhier N."/>
            <person name="Schmutz J."/>
            <person name="Yin T."/>
            <person name="Chalot M."/>
            <person name="Henrissat B."/>
            <person name="Kuees U."/>
            <person name="Lucas S."/>
            <person name="Van de Peer Y."/>
            <person name="Podila G.K."/>
            <person name="Polle A."/>
            <person name="Pukkila P.J."/>
            <person name="Richardson P.M."/>
            <person name="Rouze P."/>
            <person name="Sanders I.R."/>
            <person name="Stajich J.E."/>
            <person name="Tunlid A."/>
            <person name="Tuskan G."/>
            <person name="Grigoriev I.V."/>
        </authorList>
    </citation>
    <scope>NUCLEOTIDE SEQUENCE [LARGE SCALE GENOMIC DNA]</scope>
    <source>
        <strain evidence="2">S238N-H82 / ATCC MYA-4686</strain>
    </source>
</reference>
<name>B0DD97_LACBS</name>
<dbReference type="KEGG" id="lbc:LACBIDRAFT_298634"/>
<gene>
    <name evidence="1" type="ORF">LACBIDRAFT_298634</name>
</gene>
<dbReference type="InParanoid" id="B0DD97"/>